<sequence>MPPTCHIYSAHHPDLIELAILLKDKNWFLELTDDQKIVFFVLQQHPAVANITIL</sequence>
<dbReference type="PATRIC" id="fig|889306.3.peg.1673"/>
<dbReference type="Proteomes" id="UP000031938">
    <property type="component" value="Unassembled WGS sequence"/>
</dbReference>
<dbReference type="AlphaFoldDB" id="A0A0C2S2H7"/>
<organism evidence="1 2">
    <name type="scientific">Jeotgalibacillus soli</name>
    <dbReference type="NCBI Taxonomy" id="889306"/>
    <lineage>
        <taxon>Bacteria</taxon>
        <taxon>Bacillati</taxon>
        <taxon>Bacillota</taxon>
        <taxon>Bacilli</taxon>
        <taxon>Bacillales</taxon>
        <taxon>Caryophanaceae</taxon>
        <taxon>Jeotgalibacillus</taxon>
    </lineage>
</organism>
<name>A0A0C2S2H7_9BACL</name>
<reference evidence="1 2" key="1">
    <citation type="submission" date="2015-01" db="EMBL/GenBank/DDBJ databases">
        <title>Genome sequencing of Jeotgalibacillus soli.</title>
        <authorList>
            <person name="Goh K.M."/>
            <person name="Chan K.-G."/>
            <person name="Yaakop A.S."/>
            <person name="Ee R."/>
            <person name="Gan H.M."/>
            <person name="Chan C.S."/>
        </authorList>
    </citation>
    <scope>NUCLEOTIDE SEQUENCE [LARGE SCALE GENOMIC DNA]</scope>
    <source>
        <strain evidence="1 2">P9</strain>
    </source>
</reference>
<comment type="caution">
    <text evidence="1">The sequence shown here is derived from an EMBL/GenBank/DDBJ whole genome shotgun (WGS) entry which is preliminary data.</text>
</comment>
<dbReference type="EMBL" id="JXRP01000013">
    <property type="protein sequence ID" value="KIL48219.1"/>
    <property type="molecule type" value="Genomic_DNA"/>
</dbReference>
<evidence type="ECO:0000313" key="1">
    <source>
        <dbReference type="EMBL" id="KIL48219.1"/>
    </source>
</evidence>
<keyword evidence="2" id="KW-1185">Reference proteome</keyword>
<proteinExistence type="predicted"/>
<accession>A0A0C2S2H7</accession>
<protein>
    <submittedName>
        <fullName evidence="1">Uncharacterized protein</fullName>
    </submittedName>
</protein>
<evidence type="ECO:0000313" key="2">
    <source>
        <dbReference type="Proteomes" id="UP000031938"/>
    </source>
</evidence>
<gene>
    <name evidence="1" type="ORF">KP78_16660</name>
</gene>
<dbReference type="STRING" id="889306.KP78_16660"/>